<name>A0A6L5A3L7_PEDPE</name>
<reference evidence="1 3" key="1">
    <citation type="submission" date="2019-10" db="EMBL/GenBank/DDBJ databases">
        <authorList>
            <person name="Irmler S."/>
            <person name="Berthoud H."/>
            <person name="Roetschi A."/>
            <person name="Arias E."/>
            <person name="Shani N."/>
            <person name="Wuethrich D."/>
            <person name="Bruggmann R."/>
        </authorList>
    </citation>
    <scope>NUCLEOTIDE SEQUENCE [LARGE SCALE GENOMIC DNA]</scope>
    <source>
        <strain evidence="1 3">FAM13073</strain>
    </source>
</reference>
<dbReference type="EMBL" id="WENB01000001">
    <property type="protein sequence ID" value="KAF0415105.1"/>
    <property type="molecule type" value="Genomic_DNA"/>
</dbReference>
<dbReference type="RefSeq" id="WP_159251218.1">
    <property type="nucleotide sequence ID" value="NZ_JADOFV010000001.1"/>
</dbReference>
<evidence type="ECO:0000313" key="4">
    <source>
        <dbReference type="Proteomes" id="UP000743107"/>
    </source>
</evidence>
<proteinExistence type="predicted"/>
<dbReference type="AlphaFoldDB" id="A0A6L5A3L7"/>
<comment type="caution">
    <text evidence="2">The sequence shown here is derived from an EMBL/GenBank/DDBJ whole genome shotgun (WGS) entry which is preliminary data.</text>
</comment>
<reference evidence="3" key="3">
    <citation type="submission" date="2020-03" db="EMBL/GenBank/DDBJ databases">
        <title>SpeciesPrimer: A bioinformatics pipeline dedicated to the design of qPCR primers for the quantification of bacterial species.</title>
        <authorList>
            <person name="Dreier M."/>
            <person name="Berthoud H."/>
            <person name="Shani N."/>
            <person name="Wechsler D."/>
            <person name="Junier P."/>
        </authorList>
    </citation>
    <scope>NUCLEOTIDE SEQUENCE [LARGE SCALE GENOMIC DNA]</scope>
    <source>
        <strain evidence="3">FAM13073</strain>
    </source>
</reference>
<protein>
    <submittedName>
        <fullName evidence="2">Uncharacterized protein</fullName>
    </submittedName>
</protein>
<accession>A0A6L5A3L7</accession>
<evidence type="ECO:0000313" key="2">
    <source>
        <dbReference type="EMBL" id="MBF7126431.1"/>
    </source>
</evidence>
<reference evidence="2" key="4">
    <citation type="submission" date="2020-11" db="EMBL/GenBank/DDBJ databases">
        <title>Antibiotic susceptibility profiles of Pediococcus pentosaceus from various origins and their implications for the safety assessment of strains with food-technology applications.</title>
        <authorList>
            <person name="Shani N."/>
            <person name="Oberhaensli S."/>
            <person name="Arias E."/>
        </authorList>
    </citation>
    <scope>NUCLEOTIDE SEQUENCE</scope>
    <source>
        <strain evidence="2">FAM 19164</strain>
    </source>
</reference>
<sequence>MGLRCLLFGHKYKVIDSKFNDFSWWLIGDIECKRCGHRTKYEAKVKL</sequence>
<gene>
    <name evidence="1" type="ORF">GBO79_01950</name>
    <name evidence="2" type="ORF">ITQ97_01080</name>
</gene>
<organism evidence="2 4">
    <name type="scientific">Pediococcus pentosaceus</name>
    <dbReference type="NCBI Taxonomy" id="1255"/>
    <lineage>
        <taxon>Bacteria</taxon>
        <taxon>Bacillati</taxon>
        <taxon>Bacillota</taxon>
        <taxon>Bacilli</taxon>
        <taxon>Lactobacillales</taxon>
        <taxon>Lactobacillaceae</taxon>
        <taxon>Pediococcus</taxon>
    </lineage>
</organism>
<reference evidence="1" key="2">
    <citation type="submission" date="2019-12" db="EMBL/GenBank/DDBJ databases">
        <title>SpeciesPrimer: A bioinformatics pipeline dedicated to the design of qPCR primers for the quantification of bacterial species.</title>
        <authorList>
            <person name="Dreier M."/>
            <person name="Berthoud H."/>
            <person name="Shani N."/>
            <person name="Wechsler D."/>
            <person name="Junier P."/>
        </authorList>
    </citation>
    <scope>NUCLEOTIDE SEQUENCE</scope>
    <source>
        <strain evidence="1">FAM13073</strain>
    </source>
</reference>
<keyword evidence="3" id="KW-1185">Reference proteome</keyword>
<dbReference type="Proteomes" id="UP000743107">
    <property type="component" value="Unassembled WGS sequence"/>
</dbReference>
<dbReference type="EMBL" id="JADOFV010000001">
    <property type="protein sequence ID" value="MBF7126431.1"/>
    <property type="molecule type" value="Genomic_DNA"/>
</dbReference>
<dbReference type="Proteomes" id="UP000472573">
    <property type="component" value="Unassembled WGS sequence"/>
</dbReference>
<evidence type="ECO:0000313" key="1">
    <source>
        <dbReference type="EMBL" id="KAF0415105.1"/>
    </source>
</evidence>
<evidence type="ECO:0000313" key="3">
    <source>
        <dbReference type="Proteomes" id="UP000472573"/>
    </source>
</evidence>